<dbReference type="Proteomes" id="UP000828390">
    <property type="component" value="Unassembled WGS sequence"/>
</dbReference>
<protein>
    <submittedName>
        <fullName evidence="1">Uncharacterized protein</fullName>
    </submittedName>
</protein>
<evidence type="ECO:0000313" key="2">
    <source>
        <dbReference type="Proteomes" id="UP000828390"/>
    </source>
</evidence>
<dbReference type="EMBL" id="JAIWYP010000008">
    <property type="protein sequence ID" value="KAH3780166.1"/>
    <property type="molecule type" value="Genomic_DNA"/>
</dbReference>
<organism evidence="1 2">
    <name type="scientific">Dreissena polymorpha</name>
    <name type="common">Zebra mussel</name>
    <name type="synonym">Mytilus polymorpha</name>
    <dbReference type="NCBI Taxonomy" id="45954"/>
    <lineage>
        <taxon>Eukaryota</taxon>
        <taxon>Metazoa</taxon>
        <taxon>Spiralia</taxon>
        <taxon>Lophotrochozoa</taxon>
        <taxon>Mollusca</taxon>
        <taxon>Bivalvia</taxon>
        <taxon>Autobranchia</taxon>
        <taxon>Heteroconchia</taxon>
        <taxon>Euheterodonta</taxon>
        <taxon>Imparidentia</taxon>
        <taxon>Neoheterodontei</taxon>
        <taxon>Myida</taxon>
        <taxon>Dreissenoidea</taxon>
        <taxon>Dreissenidae</taxon>
        <taxon>Dreissena</taxon>
    </lineage>
</organism>
<evidence type="ECO:0000313" key="1">
    <source>
        <dbReference type="EMBL" id="KAH3780166.1"/>
    </source>
</evidence>
<gene>
    <name evidence="1" type="ORF">DPMN_157976</name>
</gene>
<accession>A0A9D4EI87</accession>
<reference evidence="1" key="1">
    <citation type="journal article" date="2019" name="bioRxiv">
        <title>The Genome of the Zebra Mussel, Dreissena polymorpha: A Resource for Invasive Species Research.</title>
        <authorList>
            <person name="McCartney M.A."/>
            <person name="Auch B."/>
            <person name="Kono T."/>
            <person name="Mallez S."/>
            <person name="Zhang Y."/>
            <person name="Obille A."/>
            <person name="Becker A."/>
            <person name="Abrahante J.E."/>
            <person name="Garbe J."/>
            <person name="Badalamenti J.P."/>
            <person name="Herman A."/>
            <person name="Mangelson H."/>
            <person name="Liachko I."/>
            <person name="Sullivan S."/>
            <person name="Sone E.D."/>
            <person name="Koren S."/>
            <person name="Silverstein K.A.T."/>
            <person name="Beckman K.B."/>
            <person name="Gohl D.M."/>
        </authorList>
    </citation>
    <scope>NUCLEOTIDE SEQUENCE</scope>
    <source>
        <strain evidence="1">Duluth1</strain>
        <tissue evidence="1">Whole animal</tissue>
    </source>
</reference>
<reference evidence="1" key="2">
    <citation type="submission" date="2020-11" db="EMBL/GenBank/DDBJ databases">
        <authorList>
            <person name="McCartney M.A."/>
            <person name="Auch B."/>
            <person name="Kono T."/>
            <person name="Mallez S."/>
            <person name="Becker A."/>
            <person name="Gohl D.M."/>
            <person name="Silverstein K.A.T."/>
            <person name="Koren S."/>
            <person name="Bechman K.B."/>
            <person name="Herman A."/>
            <person name="Abrahante J.E."/>
            <person name="Garbe J."/>
        </authorList>
    </citation>
    <scope>NUCLEOTIDE SEQUENCE</scope>
    <source>
        <strain evidence="1">Duluth1</strain>
        <tissue evidence="1">Whole animal</tissue>
    </source>
</reference>
<dbReference type="AlphaFoldDB" id="A0A9D4EI87"/>
<comment type="caution">
    <text evidence="1">The sequence shown here is derived from an EMBL/GenBank/DDBJ whole genome shotgun (WGS) entry which is preliminary data.</text>
</comment>
<keyword evidence="2" id="KW-1185">Reference proteome</keyword>
<name>A0A9D4EI87_DREPO</name>
<sequence length="140" mass="15930">MDTHKYISDAAVRDNFASFGDGMVVEQNRTVQQLSKFLETDVNDKSDKDMAVLKVSHQNKFTDGGLDGMSVRPFVRTALTRSQYFLMSGKTILALDAGGFQRRRVWRFAKECGIMVRLLKLKNGGFICEKDNLLEKVFRI</sequence>
<proteinExistence type="predicted"/>